<proteinExistence type="predicted"/>
<keyword evidence="4" id="KW-0675">Receptor</keyword>
<gene>
    <name evidence="4" type="ORF">KACHI17_26010</name>
</gene>
<protein>
    <submittedName>
        <fullName evidence="4">TonB-dependent receptor</fullName>
    </submittedName>
</protein>
<organism evidence="4">
    <name type="scientific">Sediminibacterium sp. KACHI17</name>
    <dbReference type="NCBI Taxonomy" id="1751071"/>
    <lineage>
        <taxon>Bacteria</taxon>
        <taxon>Pseudomonadati</taxon>
        <taxon>Bacteroidota</taxon>
        <taxon>Chitinophagia</taxon>
        <taxon>Chitinophagales</taxon>
        <taxon>Chitinophagaceae</taxon>
        <taxon>Sediminibacterium</taxon>
    </lineage>
</organism>
<dbReference type="AlphaFoldDB" id="A0AAT9GMC1"/>
<comment type="subcellular location">
    <subcellularLocation>
        <location evidence="1">Cell outer membrane</location>
    </subcellularLocation>
</comment>
<evidence type="ECO:0000256" key="1">
    <source>
        <dbReference type="ARBA" id="ARBA00004442"/>
    </source>
</evidence>
<accession>A0AAT9GMC1</accession>
<reference evidence="4" key="1">
    <citation type="submission" date="2024-02" db="EMBL/GenBank/DDBJ databases">
        <title>Sediminibacterium planktonica sp. nov. and Sediminibacterium longus sp. nov., isolated from surface lake and river water.</title>
        <authorList>
            <person name="Watanabe K."/>
            <person name="Takemine S."/>
            <person name="Ishii Y."/>
            <person name="Ogata Y."/>
            <person name="Shindo C."/>
            <person name="Suda W."/>
        </authorList>
    </citation>
    <scope>NUCLEOTIDE SEQUENCE</scope>
    <source>
        <strain evidence="4">KACHI17</strain>
    </source>
</reference>
<keyword evidence="3" id="KW-0998">Cell outer membrane</keyword>
<name>A0AAT9GMC1_9BACT</name>
<evidence type="ECO:0000256" key="3">
    <source>
        <dbReference type="ARBA" id="ARBA00023237"/>
    </source>
</evidence>
<evidence type="ECO:0000313" key="4">
    <source>
        <dbReference type="EMBL" id="BFG71720.1"/>
    </source>
</evidence>
<dbReference type="InterPro" id="IPR036942">
    <property type="entry name" value="Beta-barrel_TonB_sf"/>
</dbReference>
<evidence type="ECO:0000256" key="2">
    <source>
        <dbReference type="ARBA" id="ARBA00023136"/>
    </source>
</evidence>
<sequence>MPFLFFLFFSAGTLIHIEQHHVSDTIPIHTDSLLLLIAEQQQSVESDAILMNERERTVLTSVGHSSPLYAEKDVFHQMASFQFNTFRFRPRGYEASVSQVLINGLNMNQLDDGNPAWSLWSGLQSVMKNSIEYLPIRFQEHWMGDVGTIISTDMRASSQRQQLQWVYGLSNRTHTHRYQLGYTSVPNHHGWTFSGTLVIRLAKEAMGTAASYSSINYYIGIDKELSRNHIVSFILFGNQNQYGKQAAVTLPVIHLFGNRYNPNWGYQNGLKRNAAITSQHKPVIVFMHEWQPDNHSSWQNSVGLITGKRSDTGLDWFQAADPRPDYYRYLPEYQTDSVLIETVKTSLLEDPSLQQINWMKLYVINRNSFDQVTNANGMPGNIISGKRARYLLEKRIKASDVFLLSMHYQNRVSEHWQIAGGFHIRMQRNHHYKMADDLLGADFHVNYNQFAESDLPADPSIIQYDLDTPDRIIYKGDRYGYDYQMHYSAADGWIQSEKKGKKNDLIAGLHFSKQTFYRKGMIRNGLFPDHSKGKSQTDHFFNAMFKMVLTHKISADQALFFSVVTGSKAPLADNVYLSPRMRNTKQDTIQSENIFATELMYRRSSKKIHFRFSMYYTTMRNAMNVLTFYHDGYRNFVNYAIRNINKRHMGIEAGMAYMYNTHWQIDIAAAAGDHRYTSRQKVTVSLDNNEFLLDKMDVYSRNFWVAGSPQLVLGSGIQYRNDQALFIRINWNYFDQRWLEFNPVRRTYDAVQGVVYGSDLWNKIIQQTKLPSAFTVNAFLGKGFSIKARSSARSLRYFLSFSIQNLLNKQGVISGGYEQLRFDQETKNTDRFPPKLFFSPGLNYAASITMNL</sequence>
<dbReference type="RefSeq" id="WP_353549342.1">
    <property type="nucleotide sequence ID" value="NZ_AP029612.1"/>
</dbReference>
<keyword evidence="2" id="KW-0472">Membrane</keyword>
<dbReference type="EMBL" id="AP029612">
    <property type="protein sequence ID" value="BFG71720.1"/>
    <property type="molecule type" value="Genomic_DNA"/>
</dbReference>
<dbReference type="SUPFAM" id="SSF56935">
    <property type="entry name" value="Porins"/>
    <property type="match status" value="1"/>
</dbReference>
<dbReference type="GO" id="GO:0009279">
    <property type="term" value="C:cell outer membrane"/>
    <property type="evidence" value="ECO:0007669"/>
    <property type="project" value="UniProtKB-SubCell"/>
</dbReference>
<dbReference type="Gene3D" id="2.40.170.20">
    <property type="entry name" value="TonB-dependent receptor, beta-barrel domain"/>
    <property type="match status" value="1"/>
</dbReference>